<dbReference type="InterPro" id="IPR051014">
    <property type="entry name" value="Cation_Transport_ATPase_IB"/>
</dbReference>
<proteinExistence type="inferred from homology"/>
<comment type="similarity">
    <text evidence="1">Belongs to the cation transport ATPase (P-type) (TC 3.A.3) family. Type IB subfamily.</text>
</comment>
<dbReference type="Proteomes" id="UP000626092">
    <property type="component" value="Unassembled WGS sequence"/>
</dbReference>
<accession>A0A834H891</accession>
<dbReference type="OrthoDB" id="1577928at2759"/>
<evidence type="ECO:0000256" key="1">
    <source>
        <dbReference type="ARBA" id="ARBA00006024"/>
    </source>
</evidence>
<dbReference type="GO" id="GO:0022857">
    <property type="term" value="F:transmembrane transporter activity"/>
    <property type="evidence" value="ECO:0007669"/>
    <property type="project" value="TreeGrafter"/>
</dbReference>
<sequence>MVVRFSHIKLVLYLVISPSSCTLDAVFLQMLDHERSDRDIVVYGLTGHVFRLESSFEDKLEMFASQDGLLQIEMCDPHNLTPLTPSFQFSDHRKDASKSRFSTRRCLLSPESNITFFPPYGKSPVSESSHSHALLLKDMKNIEDISSHQDLDYSNGEAIDEFSLGYDGLLDSCDLTGLAAVPFVLRLDNKRHWLHLALVVLTHFKLFSAPSIGHYGEGKSVGYIFLGAAPAGIFSLFDSCQTGVREAINELKSMNIKTIMLT</sequence>
<dbReference type="GO" id="GO:0016020">
    <property type="term" value="C:membrane"/>
    <property type="evidence" value="ECO:0007669"/>
    <property type="project" value="TreeGrafter"/>
</dbReference>
<dbReference type="Gene3D" id="3.40.1110.10">
    <property type="entry name" value="Calcium-transporting ATPase, cytoplasmic domain N"/>
    <property type="match status" value="1"/>
</dbReference>
<feature type="signal peptide" evidence="2">
    <location>
        <begin position="1"/>
        <end position="21"/>
    </location>
</feature>
<gene>
    <name evidence="3" type="ORF">RHSIM_Rhsim04G0109600</name>
</gene>
<name>A0A834H891_RHOSS</name>
<evidence type="ECO:0000313" key="4">
    <source>
        <dbReference type="Proteomes" id="UP000626092"/>
    </source>
</evidence>
<dbReference type="EMBL" id="WJXA01000004">
    <property type="protein sequence ID" value="KAF7146483.1"/>
    <property type="molecule type" value="Genomic_DNA"/>
</dbReference>
<dbReference type="InterPro" id="IPR023299">
    <property type="entry name" value="ATPase_P-typ_cyto_dom_N"/>
</dbReference>
<keyword evidence="2" id="KW-0732">Signal</keyword>
<evidence type="ECO:0000313" key="3">
    <source>
        <dbReference type="EMBL" id="KAF7146483.1"/>
    </source>
</evidence>
<dbReference type="InterPro" id="IPR023214">
    <property type="entry name" value="HAD_sf"/>
</dbReference>
<reference evidence="3" key="1">
    <citation type="submission" date="2019-11" db="EMBL/GenBank/DDBJ databases">
        <authorList>
            <person name="Liu Y."/>
            <person name="Hou J."/>
            <person name="Li T.-Q."/>
            <person name="Guan C.-H."/>
            <person name="Wu X."/>
            <person name="Wu H.-Z."/>
            <person name="Ling F."/>
            <person name="Zhang R."/>
            <person name="Shi X.-G."/>
            <person name="Ren J.-P."/>
            <person name="Chen E.-F."/>
            <person name="Sun J.-M."/>
        </authorList>
    </citation>
    <scope>NUCLEOTIDE SEQUENCE</scope>
    <source>
        <strain evidence="3">Adult_tree_wgs_1</strain>
        <tissue evidence="3">Leaves</tissue>
    </source>
</reference>
<comment type="caution">
    <text evidence="3">The sequence shown here is derived from an EMBL/GenBank/DDBJ whole genome shotgun (WGS) entry which is preliminary data.</text>
</comment>
<protein>
    <submittedName>
        <fullName evidence="3">Uncharacterized protein</fullName>
    </submittedName>
</protein>
<dbReference type="PANTHER" id="PTHR48085">
    <property type="entry name" value="CADMIUM/ZINC-TRANSPORTING ATPASE HMA2-RELATED"/>
    <property type="match status" value="1"/>
</dbReference>
<dbReference type="GO" id="GO:0000166">
    <property type="term" value="F:nucleotide binding"/>
    <property type="evidence" value="ECO:0007669"/>
    <property type="project" value="InterPro"/>
</dbReference>
<dbReference type="PANTHER" id="PTHR48085:SF5">
    <property type="entry name" value="CADMIUM_ZINC-TRANSPORTING ATPASE HMA4-RELATED"/>
    <property type="match status" value="1"/>
</dbReference>
<evidence type="ECO:0000256" key="2">
    <source>
        <dbReference type="SAM" id="SignalP"/>
    </source>
</evidence>
<dbReference type="AlphaFoldDB" id="A0A834H891"/>
<organism evidence="3 4">
    <name type="scientific">Rhododendron simsii</name>
    <name type="common">Sims's rhododendron</name>
    <dbReference type="NCBI Taxonomy" id="118357"/>
    <lineage>
        <taxon>Eukaryota</taxon>
        <taxon>Viridiplantae</taxon>
        <taxon>Streptophyta</taxon>
        <taxon>Embryophyta</taxon>
        <taxon>Tracheophyta</taxon>
        <taxon>Spermatophyta</taxon>
        <taxon>Magnoliopsida</taxon>
        <taxon>eudicotyledons</taxon>
        <taxon>Gunneridae</taxon>
        <taxon>Pentapetalae</taxon>
        <taxon>asterids</taxon>
        <taxon>Ericales</taxon>
        <taxon>Ericaceae</taxon>
        <taxon>Ericoideae</taxon>
        <taxon>Rhodoreae</taxon>
        <taxon>Rhododendron</taxon>
    </lineage>
</organism>
<feature type="chain" id="PRO_5033045459" evidence="2">
    <location>
        <begin position="22"/>
        <end position="262"/>
    </location>
</feature>
<dbReference type="Gene3D" id="3.40.50.1000">
    <property type="entry name" value="HAD superfamily/HAD-like"/>
    <property type="match status" value="1"/>
</dbReference>
<keyword evidence="4" id="KW-1185">Reference proteome</keyword>